<organism evidence="1 2">
    <name type="scientific">Cyclobacterium qasimii M12-11B</name>
    <dbReference type="NCBI Taxonomy" id="641524"/>
    <lineage>
        <taxon>Bacteria</taxon>
        <taxon>Pseudomonadati</taxon>
        <taxon>Bacteroidota</taxon>
        <taxon>Cytophagia</taxon>
        <taxon>Cytophagales</taxon>
        <taxon>Cyclobacteriaceae</taxon>
        <taxon>Cyclobacterium</taxon>
    </lineage>
</organism>
<dbReference type="AlphaFoldDB" id="S7WE78"/>
<protein>
    <submittedName>
        <fullName evidence="1">Uncharacterized protein</fullName>
    </submittedName>
</protein>
<sequence length="56" mass="6443">MLGIVLPIGNVFSQKVSLDPIPLKVVSQVFSPDEYYISKVIDERKDLNPTAFWFRM</sequence>
<comment type="caution">
    <text evidence="1">The sequence shown here is derived from an EMBL/GenBank/DDBJ whole genome shotgun (WGS) entry which is preliminary data.</text>
</comment>
<evidence type="ECO:0000313" key="2">
    <source>
        <dbReference type="Proteomes" id="UP000014974"/>
    </source>
</evidence>
<dbReference type="STRING" id="641524.ADICYQ_5909"/>
<gene>
    <name evidence="1" type="ORF">ADICYQ_5909</name>
</gene>
<dbReference type="EMBL" id="ATNM01000200">
    <property type="protein sequence ID" value="EPR65099.1"/>
    <property type="molecule type" value="Genomic_DNA"/>
</dbReference>
<dbReference type="Proteomes" id="UP000014974">
    <property type="component" value="Unassembled WGS sequence"/>
</dbReference>
<accession>S7WE78</accession>
<reference evidence="1 2" key="1">
    <citation type="journal article" date="2013" name="Genome Announc.">
        <title>Draft Genome Sequence of Cyclobacterium qasimii Strain M12-11BT, Isolated from Arctic Marine Sediment.</title>
        <authorList>
            <person name="Shivaji S."/>
            <person name="Ara S."/>
            <person name="Singh A."/>
            <person name="Kumar Pinnaka A."/>
        </authorList>
    </citation>
    <scope>NUCLEOTIDE SEQUENCE [LARGE SCALE GENOMIC DNA]</scope>
    <source>
        <strain evidence="1 2">M12-11B</strain>
    </source>
</reference>
<proteinExistence type="predicted"/>
<evidence type="ECO:0000313" key="1">
    <source>
        <dbReference type="EMBL" id="EPR65099.1"/>
    </source>
</evidence>
<name>S7WE78_9BACT</name>